<dbReference type="GO" id="GO:0005634">
    <property type="term" value="C:nucleus"/>
    <property type="evidence" value="ECO:0007669"/>
    <property type="project" value="TreeGrafter"/>
</dbReference>
<protein>
    <recommendedName>
        <fullName evidence="7">JmjC domain-containing protein</fullName>
    </recommendedName>
</protein>
<feature type="domain" description="JmjC" evidence="4">
    <location>
        <begin position="293"/>
        <end position="456"/>
    </location>
</feature>
<dbReference type="InterPro" id="IPR041667">
    <property type="entry name" value="Cupin_8"/>
</dbReference>
<feature type="compositionally biased region" description="Basic and acidic residues" evidence="2">
    <location>
        <begin position="504"/>
        <end position="516"/>
    </location>
</feature>
<dbReference type="Pfam" id="PF13621">
    <property type="entry name" value="Cupin_8"/>
    <property type="match status" value="1"/>
</dbReference>
<dbReference type="CDD" id="cd09917">
    <property type="entry name" value="F-box_SF"/>
    <property type="match status" value="1"/>
</dbReference>
<evidence type="ECO:0000256" key="1">
    <source>
        <dbReference type="ARBA" id="ARBA00006801"/>
    </source>
</evidence>
<comment type="similarity">
    <text evidence="1">Belongs to the JARID1 histone demethylase family.</text>
</comment>
<dbReference type="Pfam" id="PF12937">
    <property type="entry name" value="F-box-like"/>
    <property type="match status" value="1"/>
</dbReference>
<dbReference type="InterPro" id="IPR050910">
    <property type="entry name" value="JMJD6_ArgDemeth/LysHydrox"/>
</dbReference>
<dbReference type="InterPro" id="IPR036047">
    <property type="entry name" value="F-box-like_dom_sf"/>
</dbReference>
<evidence type="ECO:0008006" key="7">
    <source>
        <dbReference type="Google" id="ProtNLM"/>
    </source>
</evidence>
<gene>
    <name evidence="5" type="ORF">FH972_025894</name>
</gene>
<feature type="region of interest" description="Disordered" evidence="2">
    <location>
        <begin position="495"/>
        <end position="549"/>
    </location>
</feature>
<dbReference type="PROSITE" id="PS51184">
    <property type="entry name" value="JMJC"/>
    <property type="match status" value="1"/>
</dbReference>
<accession>A0A5N6L2C3</accession>
<evidence type="ECO:0000313" key="6">
    <source>
        <dbReference type="Proteomes" id="UP000327013"/>
    </source>
</evidence>
<dbReference type="SUPFAM" id="SSF51197">
    <property type="entry name" value="Clavaminate synthase-like"/>
    <property type="match status" value="1"/>
</dbReference>
<dbReference type="Gene3D" id="1.20.1280.50">
    <property type="match status" value="1"/>
</dbReference>
<dbReference type="AlphaFoldDB" id="A0A5N6L2C3"/>
<dbReference type="PROSITE" id="PS50181">
    <property type="entry name" value="FBOX"/>
    <property type="match status" value="1"/>
</dbReference>
<dbReference type="InterPro" id="IPR003347">
    <property type="entry name" value="JmjC_dom"/>
</dbReference>
<dbReference type="GO" id="GO:0000987">
    <property type="term" value="F:cis-regulatory region sequence-specific DNA binding"/>
    <property type="evidence" value="ECO:0007669"/>
    <property type="project" value="TreeGrafter"/>
</dbReference>
<evidence type="ECO:0000259" key="4">
    <source>
        <dbReference type="PROSITE" id="PS51184"/>
    </source>
</evidence>
<feature type="domain" description="F-box" evidence="3">
    <location>
        <begin position="85"/>
        <end position="131"/>
    </location>
</feature>
<comment type="caution">
    <text evidence="5">The sequence shown here is derived from an EMBL/GenBank/DDBJ whole genome shotgun (WGS) entry which is preliminary data.</text>
</comment>
<feature type="region of interest" description="Disordered" evidence="2">
    <location>
        <begin position="1"/>
        <end position="35"/>
    </location>
</feature>
<organism evidence="5 6">
    <name type="scientific">Carpinus fangiana</name>
    <dbReference type="NCBI Taxonomy" id="176857"/>
    <lineage>
        <taxon>Eukaryota</taxon>
        <taxon>Viridiplantae</taxon>
        <taxon>Streptophyta</taxon>
        <taxon>Embryophyta</taxon>
        <taxon>Tracheophyta</taxon>
        <taxon>Spermatophyta</taxon>
        <taxon>Magnoliopsida</taxon>
        <taxon>eudicotyledons</taxon>
        <taxon>Gunneridae</taxon>
        <taxon>Pentapetalae</taxon>
        <taxon>rosids</taxon>
        <taxon>fabids</taxon>
        <taxon>Fagales</taxon>
        <taxon>Betulaceae</taxon>
        <taxon>Carpinus</taxon>
    </lineage>
</organism>
<evidence type="ECO:0000256" key="2">
    <source>
        <dbReference type="SAM" id="MobiDB-lite"/>
    </source>
</evidence>
<dbReference type="Gene3D" id="2.60.120.650">
    <property type="entry name" value="Cupin"/>
    <property type="match status" value="1"/>
</dbReference>
<name>A0A5N6L2C3_9ROSI</name>
<dbReference type="SUPFAM" id="SSF81383">
    <property type="entry name" value="F-box domain"/>
    <property type="match status" value="1"/>
</dbReference>
<dbReference type="InterPro" id="IPR001810">
    <property type="entry name" value="F-box_dom"/>
</dbReference>
<reference evidence="5 6" key="1">
    <citation type="submission" date="2019-06" db="EMBL/GenBank/DDBJ databases">
        <title>A chromosomal-level reference genome of Carpinus fangiana (Coryloideae, Betulaceae).</title>
        <authorList>
            <person name="Yang X."/>
            <person name="Wang Z."/>
            <person name="Zhang L."/>
            <person name="Hao G."/>
            <person name="Liu J."/>
            <person name="Yang Y."/>
        </authorList>
    </citation>
    <scope>NUCLEOTIDE SEQUENCE [LARGE SCALE GENOMIC DNA]</scope>
    <source>
        <strain evidence="5">Cfa_2016G</strain>
        <tissue evidence="5">Leaf</tissue>
    </source>
</reference>
<dbReference type="SMART" id="SM00256">
    <property type="entry name" value="FBOX"/>
    <property type="match status" value="1"/>
</dbReference>
<dbReference type="OrthoDB" id="424465at2759"/>
<dbReference type="PANTHER" id="PTHR12480:SF21">
    <property type="entry name" value="JMJC DOMAIN-CONTAINING PROTEIN 8"/>
    <property type="match status" value="1"/>
</dbReference>
<sequence>MAPSVAVLPQVSGTSLDGGEVYPCPSKRRKLSADDSERLLKHGHAVTDGEEESEASASRVPKHPLGVRPLGNLYDATEPNIRTKCGTMALLPDELIIQILELLDARDLVHLGSACRAFYALTRSDDLWKALFIECPPRSFAWRGSWRATHLSMPLSPRPIKCLGLYSDALYRPFQCAHTPLRPFTESIPAANRIPRLHDLSARSFTEDGWAERPFILTDPVKSWRAYKEWSTSHLLSRYGKTAFRAEAVDWPLATYVNYMHDCTDDESPLYLFDCAFVEKMGLRVPEDGVSAAQSQLEDEYDYIPPTTFHPDLFSPLAAQRPHHRWIILGPARSGSTFHKDPNATSAWNAVLRGSKYWIMFPSGADIPSPPGVYVSADQSEVTSPLSIAEWLLSFHAEARRTKGCMEGICGEGEVLYVPSGWYHLVLNLEESLAITQNFVPRAHLANALEFMRDRPEQVTGFKKDVKDPYGLFVERLRETHGCEMVEQGLREVEQKTRSKKEKGKWETLVEGHGEDGDGGGFSFGFGLDGRNSDDDDDDAVDAVVDRVE</sequence>
<dbReference type="Proteomes" id="UP000327013">
    <property type="component" value="Unassembled WGS sequence"/>
</dbReference>
<keyword evidence="6" id="KW-1185">Reference proteome</keyword>
<evidence type="ECO:0000313" key="5">
    <source>
        <dbReference type="EMBL" id="KAB8606265.1"/>
    </source>
</evidence>
<evidence type="ECO:0000259" key="3">
    <source>
        <dbReference type="PROSITE" id="PS50181"/>
    </source>
</evidence>
<feature type="compositionally biased region" description="Gly residues" evidence="2">
    <location>
        <begin position="519"/>
        <end position="528"/>
    </location>
</feature>
<proteinExistence type="inferred from homology"/>
<dbReference type="SMART" id="SM00558">
    <property type="entry name" value="JmjC"/>
    <property type="match status" value="1"/>
</dbReference>
<dbReference type="PANTHER" id="PTHR12480">
    <property type="entry name" value="ARGININE DEMETHYLASE AND LYSYL-HYDROXYLASE JMJD"/>
    <property type="match status" value="1"/>
</dbReference>
<dbReference type="EMBL" id="VIBQ01000072">
    <property type="protein sequence ID" value="KAB8606265.1"/>
    <property type="molecule type" value="Genomic_DNA"/>
</dbReference>